<dbReference type="GO" id="GO:0005737">
    <property type="term" value="C:cytoplasm"/>
    <property type="evidence" value="ECO:0007669"/>
    <property type="project" value="TreeGrafter"/>
</dbReference>
<dbReference type="PROSITE" id="PS00479">
    <property type="entry name" value="ZF_DAG_PE_1"/>
    <property type="match status" value="1"/>
</dbReference>
<comment type="catalytic activity">
    <reaction evidence="4">
        <text>L-threonyl-[protein] + ATP = O-phospho-L-threonyl-[protein] + ADP + H(+)</text>
        <dbReference type="Rhea" id="RHEA:46608"/>
        <dbReference type="Rhea" id="RHEA-COMP:11060"/>
        <dbReference type="Rhea" id="RHEA-COMP:11605"/>
        <dbReference type="ChEBI" id="CHEBI:15378"/>
        <dbReference type="ChEBI" id="CHEBI:30013"/>
        <dbReference type="ChEBI" id="CHEBI:30616"/>
        <dbReference type="ChEBI" id="CHEBI:61977"/>
        <dbReference type="ChEBI" id="CHEBI:456216"/>
        <dbReference type="EC" id="2.7.11.1"/>
    </reaction>
</comment>
<evidence type="ECO:0000256" key="2">
    <source>
        <dbReference type="ARBA" id="ARBA00022723"/>
    </source>
</evidence>
<evidence type="ECO:0000259" key="9">
    <source>
        <dbReference type="PROSITE" id="PS50219"/>
    </source>
</evidence>
<evidence type="ECO:0000313" key="11">
    <source>
        <dbReference type="WBParaSite" id="PSU_v2.g2501.t1"/>
    </source>
</evidence>
<dbReference type="InterPro" id="IPR001849">
    <property type="entry name" value="PH_domain"/>
</dbReference>
<feature type="domain" description="CNH" evidence="9">
    <location>
        <begin position="782"/>
        <end position="1060"/>
    </location>
</feature>
<dbReference type="PANTHER" id="PTHR22988">
    <property type="entry name" value="MYOTONIC DYSTROPHY S/T KINASE-RELATED"/>
    <property type="match status" value="1"/>
</dbReference>
<dbReference type="InterPro" id="IPR050839">
    <property type="entry name" value="Rho-assoc_Ser/Thr_Kinase"/>
</dbReference>
<name>A0A914YNS1_9BILA</name>
<feature type="domain" description="PH" evidence="7">
    <location>
        <begin position="646"/>
        <end position="756"/>
    </location>
</feature>
<dbReference type="Gene3D" id="2.30.29.30">
    <property type="entry name" value="Pleckstrin-homology domain (PH domain)/Phosphotyrosine-binding domain (PTB)"/>
    <property type="match status" value="1"/>
</dbReference>
<dbReference type="PROSITE" id="PS50003">
    <property type="entry name" value="PH_DOMAIN"/>
    <property type="match status" value="1"/>
</dbReference>
<dbReference type="SMART" id="SM00036">
    <property type="entry name" value="CNH"/>
    <property type="match status" value="1"/>
</dbReference>
<reference evidence="11" key="1">
    <citation type="submission" date="2022-11" db="UniProtKB">
        <authorList>
            <consortium name="WormBaseParasite"/>
        </authorList>
    </citation>
    <scope>IDENTIFICATION</scope>
</reference>
<sequence length="1099" mass="126175">MKIKSTDNTFRLQYESEIINYRAKIAGLESRLSRRQVEFEKSEDLMRHEIEKLQNRVDNTQYRLESTSSFSEKENLDSTSVEKLNDLHFKIGDLTATNKALRDEINRHVSEKSELQEEMKSLREEMDSLKGTNNVLQERLTETEGSNDFASKYYTEEINKIKAQKAEIRCELIRLRREHEKCLQSTKEDDVSKEIHEKEVAEFKKKMAELETKLNETKRIAAENESSEKGQIDQLTTDLKKANAAIAHNQEALQTLDKQAEDLMKRVQQENASKKAAKKKVVVLESEVKDFKREMENKKMLEDEISNLKVENDKLLDKINYLENEIRESHTDHREELTKLAEQVTKARSMPSSDSRQTEELSKKIAHLEATIRQNENVARSLHRQIDQSKNEIVSAEKALSDMREKQYVIVNENTDLRRALQEAVVKLQAFKANEDKLKEADAENQAQIDKLEREINNLQDELGELRDELNQKEDNIAYLQSIQQPRKLEKLKISNSQSTLVTGADDEMEVEQLLATRDALARQVNERSQMLEKKKEEIVPLLKASSVCSESSVDINHTNMTANSSRNRVGTMRHDIPHRWSKNFVSMLCPRCEMCFEAVPRFSYAHRCKSCRLVVHSHCKSSVLNTCGLPAACANFYQENHSVTNDRMSGWVKILQADETEQKNWLNSFAIFEENMLSFYESDLTFSNAEGPFFTINLSQERWKVYNQTGTIRGIDMGNAESLIEIKLQTESLLMLAPTPTAKRNWIRALQNATNRRILDRNASNRRVMSMSTVVRIGKPLLKFQCTEIYHDWLLIGTPQGLFATSFSNPRMPFQLAGFTNLFQMKWVKEYNLFFAIDGIERNVVVLHGNQLENALCANTSPRVHPTPYSNIAAAHLIEISEESHSNERYLYIATSDGITIFHYMSKKDMFVPCTEIQLEIPAMCIISCNGGFVFGSDTFYFVPHSTWSPQSFRTDWAPDCPIGIAKISDEEILIVNHNCGVFTTPQGKRTRRGVVEWERVPISVTYCEPYLIIIYTDMISIVRVIPYGEVQEGAPLIEELEGYRAPGARVTGYGKSLSDIFITVMNDNCVELNCFSASALKRKTTTTSSLQSLKKRF</sequence>
<dbReference type="GO" id="GO:0031032">
    <property type="term" value="P:actomyosin structure organization"/>
    <property type="evidence" value="ECO:0007669"/>
    <property type="project" value="TreeGrafter"/>
</dbReference>
<feature type="domain" description="Phorbol-ester/DAG-type" evidence="8">
    <location>
        <begin position="578"/>
        <end position="628"/>
    </location>
</feature>
<organism evidence="10 11">
    <name type="scientific">Panagrolaimus superbus</name>
    <dbReference type="NCBI Taxonomy" id="310955"/>
    <lineage>
        <taxon>Eukaryota</taxon>
        <taxon>Metazoa</taxon>
        <taxon>Ecdysozoa</taxon>
        <taxon>Nematoda</taxon>
        <taxon>Chromadorea</taxon>
        <taxon>Rhabditida</taxon>
        <taxon>Tylenchina</taxon>
        <taxon>Panagrolaimomorpha</taxon>
        <taxon>Panagrolaimoidea</taxon>
        <taxon>Panagrolaimidae</taxon>
        <taxon>Panagrolaimus</taxon>
    </lineage>
</organism>
<dbReference type="SMART" id="SM00109">
    <property type="entry name" value="C1"/>
    <property type="match status" value="1"/>
</dbReference>
<feature type="coiled-coil region" evidence="6">
    <location>
        <begin position="98"/>
        <end position="325"/>
    </location>
</feature>
<evidence type="ECO:0000256" key="1">
    <source>
        <dbReference type="ARBA" id="ARBA00022553"/>
    </source>
</evidence>
<dbReference type="InterPro" id="IPR002219">
    <property type="entry name" value="PKC_DAG/PE"/>
</dbReference>
<dbReference type="Gene3D" id="1.10.287.1490">
    <property type="match status" value="1"/>
</dbReference>
<keyword evidence="2" id="KW-0479">Metal-binding</keyword>
<dbReference type="Proteomes" id="UP000887577">
    <property type="component" value="Unplaced"/>
</dbReference>
<dbReference type="InterPro" id="IPR046349">
    <property type="entry name" value="C1-like_sf"/>
</dbReference>
<keyword evidence="6" id="KW-0175">Coiled coil</keyword>
<evidence type="ECO:0000256" key="5">
    <source>
        <dbReference type="ARBA" id="ARBA00048679"/>
    </source>
</evidence>
<feature type="coiled-coil region" evidence="6">
    <location>
        <begin position="358"/>
        <end position="483"/>
    </location>
</feature>
<dbReference type="PROSITE" id="PS50219">
    <property type="entry name" value="CNH"/>
    <property type="match status" value="1"/>
</dbReference>
<dbReference type="InterPro" id="IPR001180">
    <property type="entry name" value="CNH_dom"/>
</dbReference>
<dbReference type="SMART" id="SM00233">
    <property type="entry name" value="PH"/>
    <property type="match status" value="1"/>
</dbReference>
<evidence type="ECO:0000256" key="4">
    <source>
        <dbReference type="ARBA" id="ARBA00047899"/>
    </source>
</evidence>
<evidence type="ECO:0000256" key="3">
    <source>
        <dbReference type="ARBA" id="ARBA00022833"/>
    </source>
</evidence>
<dbReference type="WBParaSite" id="PSU_v2.g2501.t1">
    <property type="protein sequence ID" value="PSU_v2.g2501.t1"/>
    <property type="gene ID" value="PSU_v2.g2501"/>
</dbReference>
<keyword evidence="10" id="KW-1185">Reference proteome</keyword>
<evidence type="ECO:0000256" key="6">
    <source>
        <dbReference type="SAM" id="Coils"/>
    </source>
</evidence>
<dbReference type="PANTHER" id="PTHR22988:SF71">
    <property type="entry name" value="CITRON RHO-INTERACTING KINASE"/>
    <property type="match status" value="1"/>
</dbReference>
<dbReference type="Pfam" id="PF00169">
    <property type="entry name" value="PH"/>
    <property type="match status" value="1"/>
</dbReference>
<comment type="catalytic activity">
    <reaction evidence="5">
        <text>L-seryl-[protein] + ATP = O-phospho-L-seryl-[protein] + ADP + H(+)</text>
        <dbReference type="Rhea" id="RHEA:17989"/>
        <dbReference type="Rhea" id="RHEA-COMP:9863"/>
        <dbReference type="Rhea" id="RHEA-COMP:11604"/>
        <dbReference type="ChEBI" id="CHEBI:15378"/>
        <dbReference type="ChEBI" id="CHEBI:29999"/>
        <dbReference type="ChEBI" id="CHEBI:30616"/>
        <dbReference type="ChEBI" id="CHEBI:83421"/>
        <dbReference type="ChEBI" id="CHEBI:456216"/>
        <dbReference type="EC" id="2.7.11.1"/>
    </reaction>
</comment>
<dbReference type="PROSITE" id="PS50081">
    <property type="entry name" value="ZF_DAG_PE_2"/>
    <property type="match status" value="1"/>
</dbReference>
<accession>A0A914YNS1</accession>
<evidence type="ECO:0000259" key="8">
    <source>
        <dbReference type="PROSITE" id="PS50081"/>
    </source>
</evidence>
<evidence type="ECO:0000259" key="7">
    <source>
        <dbReference type="PROSITE" id="PS50003"/>
    </source>
</evidence>
<keyword evidence="1" id="KW-0597">Phosphoprotein</keyword>
<keyword evidence="3" id="KW-0862">Zinc</keyword>
<dbReference type="GO" id="GO:0005856">
    <property type="term" value="C:cytoskeleton"/>
    <property type="evidence" value="ECO:0007669"/>
    <property type="project" value="TreeGrafter"/>
</dbReference>
<proteinExistence type="predicted"/>
<dbReference type="SUPFAM" id="SSF57889">
    <property type="entry name" value="Cysteine-rich domain"/>
    <property type="match status" value="1"/>
</dbReference>
<dbReference type="GO" id="GO:0046872">
    <property type="term" value="F:metal ion binding"/>
    <property type="evidence" value="ECO:0007669"/>
    <property type="project" value="UniProtKB-KW"/>
</dbReference>
<evidence type="ECO:0000313" key="10">
    <source>
        <dbReference type="Proteomes" id="UP000887577"/>
    </source>
</evidence>
<dbReference type="Gene3D" id="1.20.5.170">
    <property type="match status" value="1"/>
</dbReference>
<dbReference type="AlphaFoldDB" id="A0A914YNS1"/>
<dbReference type="GO" id="GO:0004674">
    <property type="term" value="F:protein serine/threonine kinase activity"/>
    <property type="evidence" value="ECO:0007669"/>
    <property type="project" value="UniProtKB-EC"/>
</dbReference>
<dbReference type="SUPFAM" id="SSF50729">
    <property type="entry name" value="PH domain-like"/>
    <property type="match status" value="1"/>
</dbReference>
<protein>
    <submittedName>
        <fullName evidence="11">Uncharacterized protein</fullName>
    </submittedName>
</protein>
<dbReference type="InterPro" id="IPR011993">
    <property type="entry name" value="PH-like_dom_sf"/>
</dbReference>
<dbReference type="Pfam" id="PF00780">
    <property type="entry name" value="CNH"/>
    <property type="match status" value="1"/>
</dbReference>